<dbReference type="EMBL" id="CP066744">
    <property type="protein sequence ID" value="QQK09060.1"/>
    <property type="molecule type" value="Genomic_DNA"/>
</dbReference>
<reference evidence="1 2" key="1">
    <citation type="journal article" date="2022" name="Int. J. Syst. Evol. Microbiol.">
        <title>Miniphocaeibacter halophilus sp. nov., an ammonium-tolerant acetate-producing bacterium isolated from a biogas system.</title>
        <authorList>
            <person name="Schnurer A."/>
            <person name="Singh A."/>
            <person name="Bi S."/>
            <person name="Qiao W."/>
            <person name="Westerholm M."/>
        </authorList>
    </citation>
    <scope>NUCLEOTIDE SEQUENCE [LARGE SCALE GENOMIC DNA]</scope>
    <source>
        <strain evidence="1 2">AMB_01</strain>
    </source>
</reference>
<accession>A0AC61N072</accession>
<organism evidence="1 2">
    <name type="scientific">Miniphocaeibacter halophilus</name>
    <dbReference type="NCBI Taxonomy" id="2931922"/>
    <lineage>
        <taxon>Bacteria</taxon>
        <taxon>Bacillati</taxon>
        <taxon>Bacillota</taxon>
        <taxon>Tissierellia</taxon>
        <taxon>Tissierellales</taxon>
        <taxon>Peptoniphilaceae</taxon>
        <taxon>Miniphocaeibacter</taxon>
    </lineage>
</organism>
<proteinExistence type="predicted"/>
<keyword evidence="2" id="KW-1185">Reference proteome</keyword>
<dbReference type="Proteomes" id="UP000595814">
    <property type="component" value="Chromosome"/>
</dbReference>
<evidence type="ECO:0000313" key="1">
    <source>
        <dbReference type="EMBL" id="QQK09060.1"/>
    </source>
</evidence>
<gene>
    <name evidence="1" type="ORF">JFY71_01685</name>
</gene>
<name>A0AC61N072_9FIRM</name>
<sequence length="425" mass="46665">MLAFAFSGLYSVVDGLFIGRSIGDFGLAAVNFAYPLTVLIQGIGTGLGIGGAVGISIARGRRESEEEHKFLGNTIVLLLIACFTLTTVLFIFSAPLLRIFGAKDTTYIYAVEYIRVIILGATFQILANGLTPIIRNYGKAFLAMVSMILGFITNIVLDWLFIVKLGYGMKGAALATIIGQFVTMIPCLLFVIAKVKLMLPYHFRLLKKYIVNIVQTGLSPFGSAMAPYIVILIMNKYAFNYGGDEAVAAYAIVSYVMSFIQLLLQGIGDGSQPLMSYYYGNKEEKNVLKVRNLAYKFSATVAAVCVLAIVLLRKQIPVIFGASSKALPITVQILPIFALSFLLLAFLRITTSYFYATKNNGFSYILIYGEPVISFILLIFVLPRIFGLNGVWFTIPSTHLLLVISGFFLLLKEKSKQAKKAILSH</sequence>
<protein>
    <submittedName>
        <fullName evidence="1">MATE family efflux transporter</fullName>
    </submittedName>
</protein>
<evidence type="ECO:0000313" key="2">
    <source>
        <dbReference type="Proteomes" id="UP000595814"/>
    </source>
</evidence>